<proteinExistence type="predicted"/>
<reference evidence="1 2" key="1">
    <citation type="journal article" date="2019" name="Int. J. Syst. Evol. Microbiol.">
        <title>The Global Catalogue of Microorganisms (GCM) 10K type strain sequencing project: providing services to taxonomists for standard genome sequencing and annotation.</title>
        <authorList>
            <consortium name="The Broad Institute Genomics Platform"/>
            <consortium name="The Broad Institute Genome Sequencing Center for Infectious Disease"/>
            <person name="Wu L."/>
            <person name="Ma J."/>
        </authorList>
    </citation>
    <scope>NUCLEOTIDE SEQUENCE [LARGE SCALE GENOMIC DNA]</scope>
    <source>
        <strain evidence="1 2">JCM 14901</strain>
    </source>
</reference>
<dbReference type="EMBL" id="BAAAOG010000001">
    <property type="protein sequence ID" value="GAA1946642.1"/>
    <property type="molecule type" value="Genomic_DNA"/>
</dbReference>
<comment type="caution">
    <text evidence="1">The sequence shown here is derived from an EMBL/GenBank/DDBJ whole genome shotgun (WGS) entry which is preliminary data.</text>
</comment>
<dbReference type="RefSeq" id="WP_344091009.1">
    <property type="nucleotide sequence ID" value="NZ_BAAAOG010000001.1"/>
</dbReference>
<protein>
    <submittedName>
        <fullName evidence="1">Helix-hairpin-helix domain-containing protein</fullName>
    </submittedName>
</protein>
<evidence type="ECO:0000313" key="1">
    <source>
        <dbReference type="EMBL" id="GAA1946642.1"/>
    </source>
</evidence>
<keyword evidence="2" id="KW-1185">Reference proteome</keyword>
<evidence type="ECO:0000313" key="2">
    <source>
        <dbReference type="Proteomes" id="UP001499933"/>
    </source>
</evidence>
<name>A0ABN2Q7Z9_9MICO</name>
<organism evidence="1 2">
    <name type="scientific">Microbacterium deminutum</name>
    <dbReference type="NCBI Taxonomy" id="344164"/>
    <lineage>
        <taxon>Bacteria</taxon>
        <taxon>Bacillati</taxon>
        <taxon>Actinomycetota</taxon>
        <taxon>Actinomycetes</taxon>
        <taxon>Micrococcales</taxon>
        <taxon>Microbacteriaceae</taxon>
        <taxon>Microbacterium</taxon>
    </lineage>
</organism>
<accession>A0ABN2Q7Z9</accession>
<sequence length="777" mass="82416">MPPADEMKSRTGLKQVTKVSAKELGLRSGAKAFLMGNPNYFGTIPDAPFKPVEKIAASVTFEQVTCVGLNPTIDQLEAVVRVNQTSGYGGALCSAGSREYVRFFVSYDGAATWTDAGMDSFAVHDSAGARPLDFAVNVVAPLNHYWCLFARPAVVRAILSWNTAPTAGDPDYTPIWGNVVTVSVAPRTTKLPPWWEFLENTKVKLPEAVLAQIDLEAPVTLKAAETLSVGELAKTYAGTDVEPHRFLAPAIFDEIGIDAAKASIGIAPVAPIAPLSFGPLIAGPGIGGPVPSIPIPVPVPPIPIPIPKQSPIFQIPELQGIDLAKIIGTLLSTDGDTSYEQLGCIGYDPVEDALVGVLTVKKPNGYSGGPCTAGSVEYVAFWVDWGGGWSYVGTAGVVVHDETIPDGGLRFAVYLPLASTTHRRDCAAGPVEPKVRAILSWSTPPPAGNPDWKPTWGNREETTIQLPVGALSALRPVLDFVSGVSVCDVDQSDGRTTAGDSPFGGVVTISGFIPDAPDVAAPQMRYRVRVSPSGTGAWATLSDPFWVSGTRWIGTTFPESYSQLQTADADGFFPYLVDRNMAGAGYRTVYGDVLYPWQTIALGAGKWDIEVVSKDAGGTEYPAQILQCTDGTFRQLVTIRLDETAPAVALAITEVVHADGTVDPTGPCKRFKLGEKLRGTYAVSDEHLSQIWFELEPASSALGDVPTFSGPTAFPAITTAANGTWELDTGVHVDPVLGLVGPMAACGYVLTLWASDRTITPGGPWRNRDLFGFSLEA</sequence>
<gene>
    <name evidence="1" type="ORF">GCM10009776_05900</name>
</gene>
<dbReference type="Proteomes" id="UP001499933">
    <property type="component" value="Unassembled WGS sequence"/>
</dbReference>